<dbReference type="AlphaFoldDB" id="A0A1I1E1H3"/>
<dbReference type="InterPro" id="IPR013078">
    <property type="entry name" value="His_Pase_superF_clade-1"/>
</dbReference>
<proteinExistence type="predicted"/>
<dbReference type="SUPFAM" id="SSF53254">
    <property type="entry name" value="Phosphoglycerate mutase-like"/>
    <property type="match status" value="1"/>
</dbReference>
<name>A0A1I1E1H3_9RHOB</name>
<feature type="signal peptide" evidence="1">
    <location>
        <begin position="1"/>
        <end position="21"/>
    </location>
</feature>
<dbReference type="EMBL" id="FOLG01000001">
    <property type="protein sequence ID" value="SFB80526.1"/>
    <property type="molecule type" value="Genomic_DNA"/>
</dbReference>
<dbReference type="SMART" id="SM00855">
    <property type="entry name" value="PGAM"/>
    <property type="match status" value="1"/>
</dbReference>
<dbReference type="CDD" id="cd07040">
    <property type="entry name" value="HP"/>
    <property type="match status" value="1"/>
</dbReference>
<dbReference type="OrthoDB" id="3296006at2"/>
<reference evidence="2 3" key="1">
    <citation type="submission" date="2016-10" db="EMBL/GenBank/DDBJ databases">
        <authorList>
            <person name="de Groot N.N."/>
        </authorList>
    </citation>
    <scope>NUCLEOTIDE SEQUENCE [LARGE SCALE GENOMIC DNA]</scope>
    <source>
        <strain evidence="2 3">DSM 19548</strain>
    </source>
</reference>
<dbReference type="InterPro" id="IPR029033">
    <property type="entry name" value="His_PPase_superfam"/>
</dbReference>
<dbReference type="RefSeq" id="WP_093359126.1">
    <property type="nucleotide sequence ID" value="NZ_FOLG01000001.1"/>
</dbReference>
<sequence>MKTGILALGLCATLAAPPMGAQEAVFLIRHGEKQATGEDPGLTGAGQARAAAWAGMLASAGIDAVITTEARRTRETGDIVAQALDVERTEVAVSDVTGVLDLLGFDYAEDRVLVVGHAETIPSILSGLGVREAPEIGQEVFDTMFVVVPASDGAPVLTHLHMPMQPTRP</sequence>
<protein>
    <submittedName>
        <fullName evidence="2">Phosphohistidine phosphatase SixA</fullName>
    </submittedName>
</protein>
<dbReference type="STRING" id="441112.SAMN04488094_101566"/>
<dbReference type="Pfam" id="PF00300">
    <property type="entry name" value="His_Phos_1"/>
    <property type="match status" value="1"/>
</dbReference>
<keyword evidence="1" id="KW-0732">Signal</keyword>
<organism evidence="2 3">
    <name type="scientific">Tropicimonas isoalkanivorans</name>
    <dbReference type="NCBI Taxonomy" id="441112"/>
    <lineage>
        <taxon>Bacteria</taxon>
        <taxon>Pseudomonadati</taxon>
        <taxon>Pseudomonadota</taxon>
        <taxon>Alphaproteobacteria</taxon>
        <taxon>Rhodobacterales</taxon>
        <taxon>Roseobacteraceae</taxon>
        <taxon>Tropicimonas</taxon>
    </lineage>
</organism>
<evidence type="ECO:0000256" key="1">
    <source>
        <dbReference type="SAM" id="SignalP"/>
    </source>
</evidence>
<gene>
    <name evidence="2" type="ORF">SAMN04488094_101566</name>
</gene>
<evidence type="ECO:0000313" key="2">
    <source>
        <dbReference type="EMBL" id="SFB80526.1"/>
    </source>
</evidence>
<evidence type="ECO:0000313" key="3">
    <source>
        <dbReference type="Proteomes" id="UP000198728"/>
    </source>
</evidence>
<dbReference type="Proteomes" id="UP000198728">
    <property type="component" value="Unassembled WGS sequence"/>
</dbReference>
<keyword evidence="3" id="KW-1185">Reference proteome</keyword>
<dbReference type="Gene3D" id="3.40.50.1240">
    <property type="entry name" value="Phosphoglycerate mutase-like"/>
    <property type="match status" value="1"/>
</dbReference>
<feature type="chain" id="PRO_5011646645" evidence="1">
    <location>
        <begin position="22"/>
        <end position="169"/>
    </location>
</feature>
<accession>A0A1I1E1H3</accession>